<feature type="transmembrane region" description="Helical" evidence="1">
    <location>
        <begin position="51"/>
        <end position="72"/>
    </location>
</feature>
<keyword evidence="1" id="KW-0812">Transmembrane</keyword>
<evidence type="ECO:0000256" key="1">
    <source>
        <dbReference type="SAM" id="Phobius"/>
    </source>
</evidence>
<feature type="transmembrane region" description="Helical" evidence="1">
    <location>
        <begin position="17"/>
        <end position="44"/>
    </location>
</feature>
<accession>A0A6J6KL51</accession>
<feature type="transmembrane region" description="Helical" evidence="1">
    <location>
        <begin position="250"/>
        <end position="270"/>
    </location>
</feature>
<dbReference type="EMBL" id="CAEZWM010000025">
    <property type="protein sequence ID" value="CAB4649986.1"/>
    <property type="molecule type" value="Genomic_DNA"/>
</dbReference>
<gene>
    <name evidence="2" type="ORF">UFOPK2242_00343</name>
</gene>
<name>A0A6J6KL51_9ZZZZ</name>
<organism evidence="2">
    <name type="scientific">freshwater metagenome</name>
    <dbReference type="NCBI Taxonomy" id="449393"/>
    <lineage>
        <taxon>unclassified sequences</taxon>
        <taxon>metagenomes</taxon>
        <taxon>ecological metagenomes</taxon>
    </lineage>
</organism>
<keyword evidence="1" id="KW-1133">Transmembrane helix</keyword>
<keyword evidence="1" id="KW-0472">Membrane</keyword>
<reference evidence="2" key="1">
    <citation type="submission" date="2020-05" db="EMBL/GenBank/DDBJ databases">
        <authorList>
            <person name="Chiriac C."/>
            <person name="Salcher M."/>
            <person name="Ghai R."/>
            <person name="Kavagutti S V."/>
        </authorList>
    </citation>
    <scope>NUCLEOTIDE SEQUENCE</scope>
</reference>
<sequence length="295" mass="31718">MNLLLIFANTGIKEPSIWYPTILGVLVVLSAIGLFIGGTYLLVATNTGARLAFLIVGAALSGMLMLLATLWWTTASPLNTLKGRIPGWNTTESIAGDDFARSNIEAIQTIGPENRLDEAETTNVKAAIDALVVIPKGVGGVPAELPNEFQTFESSTDYLVAAAYTTGGRAWLDKTSPYLHLGDIKITTNSSFPWIHVTAHVPSFAVAVLCPIDLEAQKVPFGDPIPPPKCDAEKQVTTIVLEKDLGSLRFPPFMVMVSSGIMFALFLLGLHWRERDLQELAEQEAADNSPTPAGV</sequence>
<evidence type="ECO:0000313" key="2">
    <source>
        <dbReference type="EMBL" id="CAB4649986.1"/>
    </source>
</evidence>
<dbReference type="AlphaFoldDB" id="A0A6J6KL51"/>
<protein>
    <submittedName>
        <fullName evidence="2">Unannotated protein</fullName>
    </submittedName>
</protein>
<proteinExistence type="predicted"/>